<evidence type="ECO:0000256" key="1">
    <source>
        <dbReference type="SAM" id="MobiDB-lite"/>
    </source>
</evidence>
<protein>
    <submittedName>
        <fullName evidence="2">Uncharacterized protein</fullName>
    </submittedName>
</protein>
<sequence length="147" mass="15734">TLLIDTVRFAVAKEERRGASQTAAYFCSLSHLAETAADAGALAIVLPMASSGTIAVSGANDDPIKRRQSCRTAKYEELVDVGKRFLIGFHGAIEDEEEEARRKDRTRGGGKEGEEESAGAEDSTRLIDGISLWTVGGVMVVSTREMA</sequence>
<dbReference type="Proteomes" id="UP000290560">
    <property type="component" value="Unassembled WGS sequence"/>
</dbReference>
<feature type="compositionally biased region" description="Basic and acidic residues" evidence="1">
    <location>
        <begin position="99"/>
        <end position="112"/>
    </location>
</feature>
<name>A0A445MCG8_ENSVE</name>
<feature type="non-terminal residue" evidence="2">
    <location>
        <position position="1"/>
    </location>
</feature>
<organism evidence="2">
    <name type="scientific">Ensete ventricosum</name>
    <name type="common">Abyssinian banana</name>
    <name type="synonym">Musa ensete</name>
    <dbReference type="NCBI Taxonomy" id="4639"/>
    <lineage>
        <taxon>Eukaryota</taxon>
        <taxon>Viridiplantae</taxon>
        <taxon>Streptophyta</taxon>
        <taxon>Embryophyta</taxon>
        <taxon>Tracheophyta</taxon>
        <taxon>Spermatophyta</taxon>
        <taxon>Magnoliopsida</taxon>
        <taxon>Liliopsida</taxon>
        <taxon>Zingiberales</taxon>
        <taxon>Musaceae</taxon>
        <taxon>Ensete</taxon>
    </lineage>
</organism>
<accession>A0A445MCG8</accession>
<reference evidence="2" key="1">
    <citation type="journal article" date="2018" name="Data Brief">
        <title>Genome sequence data from 17 accessions of Ensete ventricosum, a staple food crop for millions in Ethiopia.</title>
        <authorList>
            <person name="Yemataw Z."/>
            <person name="Muzemil S."/>
            <person name="Ambachew D."/>
            <person name="Tripathi L."/>
            <person name="Tesfaye K."/>
            <person name="Chala A."/>
            <person name="Farbos A."/>
            <person name="O'Neill P."/>
            <person name="Moore K."/>
            <person name="Grant M."/>
            <person name="Studholme D.J."/>
        </authorList>
    </citation>
    <scope>NUCLEOTIDE SEQUENCE [LARGE SCALE GENOMIC DNA]</scope>
    <source>
        <tissue evidence="2">Leaf</tissue>
    </source>
</reference>
<evidence type="ECO:0000313" key="2">
    <source>
        <dbReference type="EMBL" id="RZR71904.1"/>
    </source>
</evidence>
<gene>
    <name evidence="2" type="ORF">BHM03_00008677</name>
</gene>
<dbReference type="EMBL" id="KV875603">
    <property type="protein sequence ID" value="RZR71904.1"/>
    <property type="molecule type" value="Genomic_DNA"/>
</dbReference>
<proteinExistence type="predicted"/>
<dbReference type="AlphaFoldDB" id="A0A445MCG8"/>
<feature type="region of interest" description="Disordered" evidence="1">
    <location>
        <begin position="96"/>
        <end position="123"/>
    </location>
</feature>